<dbReference type="SUPFAM" id="SSF51126">
    <property type="entry name" value="Pectin lyase-like"/>
    <property type="match status" value="1"/>
</dbReference>
<feature type="signal peptide" evidence="1">
    <location>
        <begin position="1"/>
        <end position="25"/>
    </location>
</feature>
<dbReference type="AlphaFoldDB" id="A0A8J2U5R9"/>
<proteinExistence type="predicted"/>
<evidence type="ECO:0000313" key="3">
    <source>
        <dbReference type="Proteomes" id="UP000619743"/>
    </source>
</evidence>
<dbReference type="CDD" id="cd14251">
    <property type="entry name" value="PL-6"/>
    <property type="match status" value="1"/>
</dbReference>
<evidence type="ECO:0000313" key="2">
    <source>
        <dbReference type="EMBL" id="GGA79840.1"/>
    </source>
</evidence>
<dbReference type="InterPro" id="IPR012334">
    <property type="entry name" value="Pectin_lyas_fold"/>
</dbReference>
<protein>
    <submittedName>
        <fullName evidence="2">Lyase</fullName>
    </submittedName>
</protein>
<keyword evidence="3" id="KW-1185">Reference proteome</keyword>
<keyword evidence="1" id="KW-0732">Signal</keyword>
<keyword evidence="2" id="KW-0456">Lyase</keyword>
<sequence>MLFRTFKSLMISVLLGFSLMSFCQAKTIVYQGSGNEEWKKTGVRGGDVIVIPDGEYHNFKITIQGKGKRSKPVRLKAETPGGVVLTGESWIYYYGHYVVVDGFDLKNIKPSLYNKKLRAPIANIKPGASTEKSADMCQMCILQHIRIDQEHPEALAADYRWVDIYGYYNIVRHNYFGGKKSQGRVLQLNLKHADKENKPANHRIQYNYFASRNEGEPLDNGGEALLIGESSRQHVSAQVRVEMNLFYDASVAGEPEVISNKSSDNLYQYNTIRNTSASLTLRHGDRNTVQYNWFLQNQRPGSGGVRVIGKDNVVLNNYIDGAAGAQGETEGKTYRTALGMAAGYSEADDKAHINGYQLSVNNVFDRNTVVRSVQPVMLSSWYKRDQDMTRPPQQTTFTNNLVFQMGHQPLDEYWVKGQAISVDFTPESKYTNKQGKQNVAEYFPSFKALSGNISDWAVSNLVKEGVTIDRTSKLSGCDAFATGDQVFEPFGGTGADLSLMAEPLRWTNELKSAKLGPAWLNNNWLDAAKGYRPCQS</sequence>
<feature type="chain" id="PRO_5035218863" evidence="1">
    <location>
        <begin position="26"/>
        <end position="536"/>
    </location>
</feature>
<dbReference type="Pfam" id="PF14592">
    <property type="entry name" value="Chondroitinas_B"/>
    <property type="match status" value="1"/>
</dbReference>
<organism evidence="2 3">
    <name type="scientific">Neiella marina</name>
    <dbReference type="NCBI Taxonomy" id="508461"/>
    <lineage>
        <taxon>Bacteria</taxon>
        <taxon>Pseudomonadati</taxon>
        <taxon>Pseudomonadota</taxon>
        <taxon>Gammaproteobacteria</taxon>
        <taxon>Alteromonadales</taxon>
        <taxon>Echinimonadaceae</taxon>
        <taxon>Neiella</taxon>
    </lineage>
</organism>
<dbReference type="Gene3D" id="2.160.20.10">
    <property type="entry name" value="Single-stranded right-handed beta-helix, Pectin lyase-like"/>
    <property type="match status" value="1"/>
</dbReference>
<dbReference type="EMBL" id="BMDX01000010">
    <property type="protein sequence ID" value="GGA79840.1"/>
    <property type="molecule type" value="Genomic_DNA"/>
</dbReference>
<dbReference type="InterPro" id="IPR039513">
    <property type="entry name" value="PL-6"/>
</dbReference>
<dbReference type="Proteomes" id="UP000619743">
    <property type="component" value="Unassembled WGS sequence"/>
</dbReference>
<evidence type="ECO:0000256" key="1">
    <source>
        <dbReference type="SAM" id="SignalP"/>
    </source>
</evidence>
<reference evidence="3" key="1">
    <citation type="journal article" date="2019" name="Int. J. Syst. Evol. Microbiol.">
        <title>The Global Catalogue of Microorganisms (GCM) 10K type strain sequencing project: providing services to taxonomists for standard genome sequencing and annotation.</title>
        <authorList>
            <consortium name="The Broad Institute Genomics Platform"/>
            <consortium name="The Broad Institute Genome Sequencing Center for Infectious Disease"/>
            <person name="Wu L."/>
            <person name="Ma J."/>
        </authorList>
    </citation>
    <scope>NUCLEOTIDE SEQUENCE [LARGE SCALE GENOMIC DNA]</scope>
    <source>
        <strain evidence="3">CGMCC 1.10130</strain>
    </source>
</reference>
<dbReference type="InterPro" id="IPR011050">
    <property type="entry name" value="Pectin_lyase_fold/virulence"/>
</dbReference>
<comment type="caution">
    <text evidence="2">The sequence shown here is derived from an EMBL/GenBank/DDBJ whole genome shotgun (WGS) entry which is preliminary data.</text>
</comment>
<dbReference type="GO" id="GO:0016829">
    <property type="term" value="F:lyase activity"/>
    <property type="evidence" value="ECO:0007669"/>
    <property type="project" value="UniProtKB-KW"/>
</dbReference>
<accession>A0A8J2U5R9</accession>
<name>A0A8J2U5R9_9GAMM</name>
<gene>
    <name evidence="2" type="ORF">GCM10011369_22280</name>
</gene>